<keyword evidence="3" id="KW-0436">Ligase</keyword>
<accession>A0ABV9VMC0</accession>
<dbReference type="NCBIfam" id="TIGR02777">
    <property type="entry name" value="LigD_PE_dom"/>
    <property type="match status" value="1"/>
</dbReference>
<protein>
    <submittedName>
        <fullName evidence="3">DNA polymerase ligase N-terminal domain-containing protein</fullName>
    </submittedName>
</protein>
<proteinExistence type="predicted"/>
<dbReference type="Proteomes" id="UP001595912">
    <property type="component" value="Unassembled WGS sequence"/>
</dbReference>
<gene>
    <name evidence="3" type="ORF">ACFPIJ_06760</name>
</gene>
<comment type="caution">
    <text evidence="3">The sequence shown here is derived from an EMBL/GenBank/DDBJ whole genome shotgun (WGS) entry which is preliminary data.</text>
</comment>
<evidence type="ECO:0000259" key="2">
    <source>
        <dbReference type="Pfam" id="PF21686"/>
    </source>
</evidence>
<dbReference type="PANTHER" id="PTHR39465:SF1">
    <property type="entry name" value="DNA LIGASE D 3'-PHOSPHOESTERASE DOMAIN-CONTAINING PROTEIN"/>
    <property type="match status" value="1"/>
</dbReference>
<feature type="domain" description="DNA ligase D 3'-phosphoesterase" evidence="1">
    <location>
        <begin position="10"/>
        <end position="116"/>
    </location>
</feature>
<dbReference type="PANTHER" id="PTHR39465">
    <property type="entry name" value="DNA LIGASE D, 3'-PHOSPHOESTERASE DOMAIN"/>
    <property type="match status" value="1"/>
</dbReference>
<dbReference type="InterPro" id="IPR014145">
    <property type="entry name" value="LigD_pol_dom"/>
</dbReference>
<dbReference type="GO" id="GO:0016874">
    <property type="term" value="F:ligase activity"/>
    <property type="evidence" value="ECO:0007669"/>
    <property type="project" value="UniProtKB-KW"/>
</dbReference>
<sequence>MAGERRFVVQRHRATRLHYDFRLEIDGVLVSWAVPKGPTLDPKVRRAAFHVEDHPMDYIDFEGVIPGGYGGGDVIVWDAGTWEPYKDPDPAAAVAAGELHARLHGEKLRGTFVLIRTRRQGSGKDDWLMLHKRDEHAVAGWDPEEHPRSVLSGRTSEEVLADPDRLWDSQTGARPLKASREELRELDRLRDGDTWHVFGRDLRVSDPDKVLFPPLPGQPPVTRRELLRYTTRMAPIVLPHVAGRALALRRFPRGAGGTGSWQRRPPRTAPPWLTSLTVTEAAALVWAAGVDALEWHVPATNAAVIELSGLPWADQLTLARLYRTAFEHLGVTARAKVSQHIEIWVPATGDATGWTAALARSIAAVVPELAHHGTPGGPVVLAPYSPIAAAGAPVSAPIGWDELDDPALTPDAFTIRTVADRRGDLFSAVLDPPRALPALDAPNG</sequence>
<dbReference type="InterPro" id="IPR014144">
    <property type="entry name" value="LigD_PE_domain"/>
</dbReference>
<dbReference type="Pfam" id="PF21686">
    <property type="entry name" value="LigD_Prim-Pol"/>
    <property type="match status" value="2"/>
</dbReference>
<evidence type="ECO:0000313" key="4">
    <source>
        <dbReference type="Proteomes" id="UP001595912"/>
    </source>
</evidence>
<feature type="domain" description="DNA ligase D polymerase" evidence="2">
    <location>
        <begin position="222"/>
        <end position="366"/>
    </location>
</feature>
<keyword evidence="4" id="KW-1185">Reference proteome</keyword>
<dbReference type="Gene3D" id="3.90.920.10">
    <property type="entry name" value="DNA primase, PRIM domain"/>
    <property type="match status" value="1"/>
</dbReference>
<dbReference type="Pfam" id="PF13298">
    <property type="entry name" value="LigD_N"/>
    <property type="match status" value="1"/>
</dbReference>
<reference evidence="4" key="1">
    <citation type="journal article" date="2019" name="Int. J. Syst. Evol. Microbiol.">
        <title>The Global Catalogue of Microorganisms (GCM) 10K type strain sequencing project: providing services to taxonomists for standard genome sequencing and annotation.</title>
        <authorList>
            <consortium name="The Broad Institute Genomics Platform"/>
            <consortium name="The Broad Institute Genome Sequencing Center for Infectious Disease"/>
            <person name="Wu L."/>
            <person name="Ma J."/>
        </authorList>
    </citation>
    <scope>NUCLEOTIDE SEQUENCE [LARGE SCALE GENOMIC DNA]</scope>
    <source>
        <strain evidence="4">CGMCC 4.7152</strain>
    </source>
</reference>
<evidence type="ECO:0000313" key="3">
    <source>
        <dbReference type="EMBL" id="MFC4997522.1"/>
    </source>
</evidence>
<dbReference type="RefSeq" id="WP_380113750.1">
    <property type="nucleotide sequence ID" value="NZ_JBHSIU010000010.1"/>
</dbReference>
<organism evidence="3 4">
    <name type="scientific">Dactylosporangium cerinum</name>
    <dbReference type="NCBI Taxonomy" id="1434730"/>
    <lineage>
        <taxon>Bacteria</taxon>
        <taxon>Bacillati</taxon>
        <taxon>Actinomycetota</taxon>
        <taxon>Actinomycetes</taxon>
        <taxon>Micromonosporales</taxon>
        <taxon>Micromonosporaceae</taxon>
        <taxon>Dactylosporangium</taxon>
    </lineage>
</organism>
<dbReference type="EMBL" id="JBHSIU010000010">
    <property type="protein sequence ID" value="MFC4997522.1"/>
    <property type="molecule type" value="Genomic_DNA"/>
</dbReference>
<evidence type="ECO:0000259" key="1">
    <source>
        <dbReference type="Pfam" id="PF13298"/>
    </source>
</evidence>
<name>A0ABV9VMC0_9ACTN</name>
<feature type="domain" description="DNA ligase D polymerase" evidence="2">
    <location>
        <begin position="380"/>
        <end position="421"/>
    </location>
</feature>